<evidence type="ECO:0000259" key="2">
    <source>
        <dbReference type="PROSITE" id="PS51279"/>
    </source>
</evidence>
<evidence type="ECO:0000256" key="1">
    <source>
        <dbReference type="SAM" id="MobiDB-lite"/>
    </source>
</evidence>
<proteinExistence type="predicted"/>
<dbReference type="EMBL" id="CAIX01000005">
    <property type="protein sequence ID" value="CCI40032.1"/>
    <property type="molecule type" value="Genomic_DNA"/>
</dbReference>
<feature type="compositionally biased region" description="Polar residues" evidence="1">
    <location>
        <begin position="38"/>
        <end position="48"/>
    </location>
</feature>
<dbReference type="PANTHER" id="PTHR48407">
    <property type="entry name" value="CRANIOFACIAL DEVELOPMENT PROTEIN 1"/>
    <property type="match status" value="1"/>
</dbReference>
<dbReference type="STRING" id="65357.A0A024G054"/>
<evidence type="ECO:0000313" key="4">
    <source>
        <dbReference type="Proteomes" id="UP000053237"/>
    </source>
</evidence>
<dbReference type="InterPro" id="IPR011421">
    <property type="entry name" value="BCNT-C"/>
</dbReference>
<feature type="region of interest" description="Disordered" evidence="1">
    <location>
        <begin position="1"/>
        <end position="48"/>
    </location>
</feature>
<evidence type="ECO:0000313" key="3">
    <source>
        <dbReference type="EMBL" id="CCI40032.1"/>
    </source>
</evidence>
<feature type="domain" description="BCNT-C" evidence="2">
    <location>
        <begin position="125"/>
        <end position="203"/>
    </location>
</feature>
<dbReference type="PROSITE" id="PS51279">
    <property type="entry name" value="BCNT_C"/>
    <property type="match status" value="1"/>
</dbReference>
<dbReference type="OrthoDB" id="445677at2759"/>
<dbReference type="Pfam" id="PF07572">
    <property type="entry name" value="BCNT"/>
    <property type="match status" value="1"/>
</dbReference>
<dbReference type="PANTHER" id="PTHR48407:SF1">
    <property type="entry name" value="CRANIOFACIAL DEVELOPMENT PROTEIN 1"/>
    <property type="match status" value="1"/>
</dbReference>
<comment type="caution">
    <text evidence="3">The sequence shown here is derived from an EMBL/GenBank/DDBJ whole genome shotgun (WGS) entry which is preliminary data.</text>
</comment>
<accession>A0A024G054</accession>
<organism evidence="3 4">
    <name type="scientific">Albugo candida</name>
    <dbReference type="NCBI Taxonomy" id="65357"/>
    <lineage>
        <taxon>Eukaryota</taxon>
        <taxon>Sar</taxon>
        <taxon>Stramenopiles</taxon>
        <taxon>Oomycota</taxon>
        <taxon>Peronosporomycetes</taxon>
        <taxon>Albuginales</taxon>
        <taxon>Albuginaceae</taxon>
        <taxon>Albugo</taxon>
    </lineage>
</organism>
<dbReference type="InParanoid" id="A0A024G054"/>
<feature type="compositionally biased region" description="Acidic residues" evidence="1">
    <location>
        <begin position="1"/>
        <end position="32"/>
    </location>
</feature>
<sequence length="210" mass="24590">MNSASEEEDEDYVPELDPDRDESDSSGGEESEKELHASVQSDVKTSQMWDELQKDSALMQSILQPSKKKLNKNKLQEFTMPVLGLDRRKRRHEMQNADQETRIEQVVEFAGVEYKISKRVKANEKDSMTALDRVLANLNGTKKLSTMEKTSLDWDQYKEEHKLTDELSHSIKDGYLEKQNFLLRLDQRQFEIEKADRERKRRLQQLSNPN</sequence>
<gene>
    <name evidence="3" type="ORF">BN9_008160</name>
</gene>
<dbReference type="Proteomes" id="UP000053237">
    <property type="component" value="Unassembled WGS sequence"/>
</dbReference>
<dbReference type="AlphaFoldDB" id="A0A024G054"/>
<protein>
    <recommendedName>
        <fullName evidence="2">BCNT-C domain-containing protein</fullName>
    </recommendedName>
</protein>
<reference evidence="3 4" key="1">
    <citation type="submission" date="2012-05" db="EMBL/GenBank/DDBJ databases">
        <title>Recombination and specialization in a pathogen metapopulation.</title>
        <authorList>
            <person name="Gardiner A."/>
            <person name="Kemen E."/>
            <person name="Schultz-Larsen T."/>
            <person name="MacLean D."/>
            <person name="Van Oosterhout C."/>
            <person name="Jones J.D.G."/>
        </authorList>
    </citation>
    <scope>NUCLEOTIDE SEQUENCE [LARGE SCALE GENOMIC DNA]</scope>
    <source>
        <strain evidence="3 4">Ac Nc2</strain>
    </source>
</reference>
<name>A0A024G054_9STRA</name>
<keyword evidence="4" id="KW-1185">Reference proteome</keyword>
<dbReference type="InterPro" id="IPR027124">
    <property type="entry name" value="Swc5/CFDP1/2"/>
</dbReference>